<dbReference type="Gene3D" id="1.10.10.10">
    <property type="entry name" value="Winged helix-like DNA-binding domain superfamily/Winged helix DNA-binding domain"/>
    <property type="match status" value="1"/>
</dbReference>
<evidence type="ECO:0000313" key="2">
    <source>
        <dbReference type="Proteomes" id="UP001652625"/>
    </source>
</evidence>
<gene>
    <name evidence="3" type="primary">LOC136092065</name>
</gene>
<proteinExistence type="predicted"/>
<dbReference type="RefSeq" id="XP_065675855.1">
    <property type="nucleotide sequence ID" value="XM_065819783.1"/>
</dbReference>
<reference evidence="3" key="1">
    <citation type="submission" date="2025-08" db="UniProtKB">
        <authorList>
            <consortium name="RefSeq"/>
        </authorList>
    </citation>
    <scope>IDENTIFICATION</scope>
</reference>
<dbReference type="Pfam" id="PF01498">
    <property type="entry name" value="HTH_Tnp_Tc3_2"/>
    <property type="match status" value="1"/>
</dbReference>
<dbReference type="InterPro" id="IPR036388">
    <property type="entry name" value="WH-like_DNA-bd_sf"/>
</dbReference>
<dbReference type="InterPro" id="IPR002492">
    <property type="entry name" value="Transposase_Tc1-like"/>
</dbReference>
<feature type="domain" description="Transposase Tc1-like" evidence="1">
    <location>
        <begin position="70"/>
        <end position="129"/>
    </location>
</feature>
<evidence type="ECO:0000313" key="3">
    <source>
        <dbReference type="RefSeq" id="XP_065675855.1"/>
    </source>
</evidence>
<name>A0ABM4DMT9_HYDVU</name>
<dbReference type="InterPro" id="IPR009057">
    <property type="entry name" value="Homeodomain-like_sf"/>
</dbReference>
<sequence>MVPVSELSFEQRVHIVLLDEESVSERKIAKRIKILKTRVHNTIKCFKETGQYCDLPRPGQPRKIEKHGDRRNTRLSMSNRKLTASQIVREYNETAEKLVCVRTIRNRLMKAELRGRVAAKKPLLREAMR</sequence>
<dbReference type="GeneID" id="136092065"/>
<accession>A0ABM4DMT9</accession>
<keyword evidence="2" id="KW-1185">Reference proteome</keyword>
<protein>
    <submittedName>
        <fullName evidence="3">Uncharacterized protein LOC136092065</fullName>
    </submittedName>
</protein>
<dbReference type="Proteomes" id="UP001652625">
    <property type="component" value="Chromosome 15"/>
</dbReference>
<evidence type="ECO:0000259" key="1">
    <source>
        <dbReference type="Pfam" id="PF01498"/>
    </source>
</evidence>
<dbReference type="SUPFAM" id="SSF46689">
    <property type="entry name" value="Homeodomain-like"/>
    <property type="match status" value="1"/>
</dbReference>
<organism evidence="2 3">
    <name type="scientific">Hydra vulgaris</name>
    <name type="common">Hydra</name>
    <name type="synonym">Hydra attenuata</name>
    <dbReference type="NCBI Taxonomy" id="6087"/>
    <lineage>
        <taxon>Eukaryota</taxon>
        <taxon>Metazoa</taxon>
        <taxon>Cnidaria</taxon>
        <taxon>Hydrozoa</taxon>
        <taxon>Hydroidolina</taxon>
        <taxon>Anthoathecata</taxon>
        <taxon>Aplanulata</taxon>
        <taxon>Hydridae</taxon>
        <taxon>Hydra</taxon>
    </lineage>
</organism>